<evidence type="ECO:0000256" key="2">
    <source>
        <dbReference type="SAM" id="MobiDB-lite"/>
    </source>
</evidence>
<dbReference type="Pfam" id="PF04502">
    <property type="entry name" value="Saf4_Yju2"/>
    <property type="match status" value="1"/>
</dbReference>
<sequence length="200" mass="22294">AFDTKEAGSLGYFDTNNLSQLKDKTADPMGRLEKDEKQKQKQVTANARVEGLLNLSSRDYLEDYKTNSDLRRSFRSDRKVRQKRKLDGAKAGLAVPMVDERADDITAAKKTKFTGGERKCRDDEKSRMKAVRSGGIFGGARKGERGKSKVEQGKTKRIRSARTVTLMKKKKNIKETKKQSRKAPNALAALADYGSSDSEG</sequence>
<accession>A0A9W7CFA1</accession>
<dbReference type="PANTHER" id="PTHR12111:SF2">
    <property type="entry name" value="SPLICING FACTOR YJU2B-RELATED"/>
    <property type="match status" value="1"/>
</dbReference>
<name>A0A9W7CFA1_9STRA</name>
<dbReference type="AlphaFoldDB" id="A0A9W7CFA1"/>
<feature type="compositionally biased region" description="Basic and acidic residues" evidence="2">
    <location>
        <begin position="117"/>
        <end position="127"/>
    </location>
</feature>
<comment type="similarity">
    <text evidence="1">Belongs to the CWC16 family.</text>
</comment>
<evidence type="ECO:0000313" key="4">
    <source>
        <dbReference type="Proteomes" id="UP001165082"/>
    </source>
</evidence>
<dbReference type="PANTHER" id="PTHR12111">
    <property type="entry name" value="SPLICING FACTOR YJU2"/>
    <property type="match status" value="1"/>
</dbReference>
<feature type="compositionally biased region" description="Basic and acidic residues" evidence="2">
    <location>
        <begin position="141"/>
        <end position="154"/>
    </location>
</feature>
<keyword evidence="4" id="KW-1185">Reference proteome</keyword>
<protein>
    <submittedName>
        <fullName evidence="3">Uncharacterized protein</fullName>
    </submittedName>
</protein>
<reference evidence="3" key="1">
    <citation type="submission" date="2022-07" db="EMBL/GenBank/DDBJ databases">
        <title>Genome analysis of Parmales, a sister group of diatoms, reveals the evolutionary specialization of diatoms from phago-mixotrophs to photoautotrophs.</title>
        <authorList>
            <person name="Ban H."/>
            <person name="Sato S."/>
            <person name="Yoshikawa S."/>
            <person name="Kazumasa Y."/>
            <person name="Nakamura Y."/>
            <person name="Ichinomiya M."/>
            <person name="Saitoh K."/>
            <person name="Sato N."/>
            <person name="Blanc-Mathieu R."/>
            <person name="Endo H."/>
            <person name="Kuwata A."/>
            <person name="Ogata H."/>
        </authorList>
    </citation>
    <scope>NUCLEOTIDE SEQUENCE</scope>
</reference>
<feature type="compositionally biased region" description="Basic and acidic residues" evidence="2">
    <location>
        <begin position="21"/>
        <end position="39"/>
    </location>
</feature>
<dbReference type="InterPro" id="IPR007590">
    <property type="entry name" value="Saf4/Yju2"/>
</dbReference>
<feature type="region of interest" description="Disordered" evidence="2">
    <location>
        <begin position="1"/>
        <end position="45"/>
    </location>
</feature>
<dbReference type="GO" id="GO:0000398">
    <property type="term" value="P:mRNA splicing, via spliceosome"/>
    <property type="evidence" value="ECO:0007669"/>
    <property type="project" value="InterPro"/>
</dbReference>
<gene>
    <name evidence="3" type="ORF">TrRE_jg8619</name>
</gene>
<comment type="caution">
    <text evidence="3">The sequence shown here is derived from an EMBL/GenBank/DDBJ whole genome shotgun (WGS) entry which is preliminary data.</text>
</comment>
<dbReference type="GO" id="GO:0071014">
    <property type="term" value="C:post-mRNA release spliceosomal complex"/>
    <property type="evidence" value="ECO:0007669"/>
    <property type="project" value="TreeGrafter"/>
</dbReference>
<dbReference type="EMBL" id="BRXZ01000039">
    <property type="protein sequence ID" value="GMI03584.1"/>
    <property type="molecule type" value="Genomic_DNA"/>
</dbReference>
<feature type="non-terminal residue" evidence="3">
    <location>
        <position position="1"/>
    </location>
</feature>
<feature type="region of interest" description="Disordered" evidence="2">
    <location>
        <begin position="117"/>
        <end position="200"/>
    </location>
</feature>
<evidence type="ECO:0000256" key="1">
    <source>
        <dbReference type="ARBA" id="ARBA00005595"/>
    </source>
</evidence>
<organism evidence="3 4">
    <name type="scientific">Triparma retinervis</name>
    <dbReference type="NCBI Taxonomy" id="2557542"/>
    <lineage>
        <taxon>Eukaryota</taxon>
        <taxon>Sar</taxon>
        <taxon>Stramenopiles</taxon>
        <taxon>Ochrophyta</taxon>
        <taxon>Bolidophyceae</taxon>
        <taxon>Parmales</taxon>
        <taxon>Triparmaceae</taxon>
        <taxon>Triparma</taxon>
    </lineage>
</organism>
<evidence type="ECO:0000313" key="3">
    <source>
        <dbReference type="EMBL" id="GMI03584.1"/>
    </source>
</evidence>
<proteinExistence type="inferred from homology"/>
<dbReference type="Proteomes" id="UP001165082">
    <property type="component" value="Unassembled WGS sequence"/>
</dbReference>
<dbReference type="OrthoDB" id="360327at2759"/>
<dbReference type="GO" id="GO:0005684">
    <property type="term" value="C:U2-type spliceosomal complex"/>
    <property type="evidence" value="ECO:0007669"/>
    <property type="project" value="TreeGrafter"/>
</dbReference>